<dbReference type="InterPro" id="IPR010273">
    <property type="entry name" value="DUF881"/>
</dbReference>
<organism evidence="3 4">
    <name type="scientific">Serinibacter salmoneus</name>
    <dbReference type="NCBI Taxonomy" id="556530"/>
    <lineage>
        <taxon>Bacteria</taxon>
        <taxon>Bacillati</taxon>
        <taxon>Actinomycetota</taxon>
        <taxon>Actinomycetes</taxon>
        <taxon>Micrococcales</taxon>
        <taxon>Beutenbergiaceae</taxon>
        <taxon>Serinibacter</taxon>
    </lineage>
</organism>
<evidence type="ECO:0000313" key="4">
    <source>
        <dbReference type="Proteomes" id="UP000224915"/>
    </source>
</evidence>
<dbReference type="PANTHER" id="PTHR37313">
    <property type="entry name" value="UPF0749 PROTEIN RV1825"/>
    <property type="match status" value="1"/>
</dbReference>
<reference evidence="3 4" key="1">
    <citation type="submission" date="2017-10" db="EMBL/GenBank/DDBJ databases">
        <title>Sequencing the genomes of 1000 actinobacteria strains.</title>
        <authorList>
            <person name="Klenk H.-P."/>
        </authorList>
    </citation>
    <scope>NUCLEOTIDE SEQUENCE [LARGE SCALE GENOMIC DNA]</scope>
    <source>
        <strain evidence="3 4">DSM 21801</strain>
    </source>
</reference>
<sequence length="285" mass="29835">MTLLRELQDSPLDPAYADARARRERRAASGARVESGWGRVGTFLLAAALGLGLTIAATTLRTPDGSTRATELLTEQIAQRRASTDALEERNAALAAEIRDLSTTQLAASDPELAEQFDALGVASAVTAVTGPALTVRLSDSARALEAPAEYPSERVQAIDLQVVVNALWAAGAEAIAVNGTRISGLGAIRSAGSAVLVDLVPVTSPYEIVAIGHSERMVNALDRSTAGAHLEVLSDRYRIQVTTDLTDSVTLDASRVIQPRYADPLGNPDDVGTSQVPATTGDVN</sequence>
<protein>
    <submittedName>
        <fullName evidence="3">Uncharacterized protein YlxW (UPF0749 family)</fullName>
    </submittedName>
</protein>
<dbReference type="Pfam" id="PF05949">
    <property type="entry name" value="DUF881"/>
    <property type="match status" value="1"/>
</dbReference>
<evidence type="ECO:0000256" key="1">
    <source>
        <dbReference type="ARBA" id="ARBA00009108"/>
    </source>
</evidence>
<dbReference type="AlphaFoldDB" id="A0A2A9D0A1"/>
<evidence type="ECO:0000313" key="3">
    <source>
        <dbReference type="EMBL" id="PFG19685.1"/>
    </source>
</evidence>
<gene>
    <name evidence="3" type="ORF">ATL40_1253</name>
</gene>
<feature type="compositionally biased region" description="Polar residues" evidence="2">
    <location>
        <begin position="273"/>
        <end position="285"/>
    </location>
</feature>
<proteinExistence type="inferred from homology"/>
<evidence type="ECO:0000256" key="2">
    <source>
        <dbReference type="SAM" id="MobiDB-lite"/>
    </source>
</evidence>
<dbReference type="PANTHER" id="PTHR37313:SF1">
    <property type="entry name" value="UPF0749 PROTEIN RV1823"/>
    <property type="match status" value="1"/>
</dbReference>
<comment type="caution">
    <text evidence="3">The sequence shown here is derived from an EMBL/GenBank/DDBJ whole genome shotgun (WGS) entry which is preliminary data.</text>
</comment>
<accession>A0A2A9D0A1</accession>
<dbReference type="GO" id="GO:0005886">
    <property type="term" value="C:plasma membrane"/>
    <property type="evidence" value="ECO:0007669"/>
    <property type="project" value="TreeGrafter"/>
</dbReference>
<dbReference type="Proteomes" id="UP000224915">
    <property type="component" value="Unassembled WGS sequence"/>
</dbReference>
<dbReference type="Gene3D" id="3.30.70.1880">
    <property type="entry name" value="Protein of unknown function DUF881"/>
    <property type="match status" value="1"/>
</dbReference>
<feature type="region of interest" description="Disordered" evidence="2">
    <location>
        <begin position="261"/>
        <end position="285"/>
    </location>
</feature>
<dbReference type="EMBL" id="PDJD01000001">
    <property type="protein sequence ID" value="PFG19685.1"/>
    <property type="molecule type" value="Genomic_DNA"/>
</dbReference>
<comment type="similarity">
    <text evidence="1">Belongs to the UPF0749 family.</text>
</comment>
<keyword evidence="4" id="KW-1185">Reference proteome</keyword>
<name>A0A2A9D0A1_9MICO</name>